<dbReference type="PANTHER" id="PTHR36985">
    <property type="entry name" value="TRANSLOCATION AND ASSEMBLY MODULE SUBUNIT TAMB"/>
    <property type="match status" value="1"/>
</dbReference>
<accession>A0ABW9KL93</accession>
<evidence type="ECO:0000256" key="4">
    <source>
        <dbReference type="ARBA" id="ARBA00023136"/>
    </source>
</evidence>
<comment type="subcellular location">
    <subcellularLocation>
        <location evidence="1">Membrane</location>
        <topology evidence="1">Single-pass membrane protein</topology>
    </subcellularLocation>
</comment>
<feature type="transmembrane region" description="Helical" evidence="6">
    <location>
        <begin position="32"/>
        <end position="54"/>
    </location>
</feature>
<evidence type="ECO:0000256" key="2">
    <source>
        <dbReference type="ARBA" id="ARBA00022692"/>
    </source>
</evidence>
<feature type="compositionally biased region" description="Pro residues" evidence="5">
    <location>
        <begin position="7"/>
        <end position="17"/>
    </location>
</feature>
<protein>
    <submittedName>
        <fullName evidence="8">Translocation/assembly module TamB</fullName>
    </submittedName>
</protein>
<dbReference type="InterPro" id="IPR007452">
    <property type="entry name" value="TamB_C"/>
</dbReference>
<reference evidence="8 9" key="1">
    <citation type="submission" date="2024-12" db="EMBL/GenBank/DDBJ databases">
        <authorList>
            <person name="Lee Y."/>
        </authorList>
    </citation>
    <scope>NUCLEOTIDE SEQUENCE [LARGE SCALE GENOMIC DNA]</scope>
    <source>
        <strain evidence="8 9">03SUJ4</strain>
    </source>
</reference>
<name>A0ABW9KL93_9BACT</name>
<evidence type="ECO:0000313" key="9">
    <source>
        <dbReference type="Proteomes" id="UP001634747"/>
    </source>
</evidence>
<evidence type="ECO:0000256" key="1">
    <source>
        <dbReference type="ARBA" id="ARBA00004167"/>
    </source>
</evidence>
<proteinExistence type="predicted"/>
<keyword evidence="4 6" id="KW-0472">Membrane</keyword>
<comment type="caution">
    <text evidence="8">The sequence shown here is derived from an EMBL/GenBank/DDBJ whole genome shotgun (WGS) entry which is preliminary data.</text>
</comment>
<keyword evidence="3 6" id="KW-1133">Transmembrane helix</keyword>
<evidence type="ECO:0000256" key="5">
    <source>
        <dbReference type="SAM" id="MobiDB-lite"/>
    </source>
</evidence>
<feature type="domain" description="Translocation and assembly module TamB C-terminal" evidence="7">
    <location>
        <begin position="1118"/>
        <end position="1457"/>
    </location>
</feature>
<gene>
    <name evidence="8" type="ORF">ACK2TP_06230</name>
</gene>
<dbReference type="Proteomes" id="UP001634747">
    <property type="component" value="Unassembled WGS sequence"/>
</dbReference>
<feature type="region of interest" description="Disordered" evidence="5">
    <location>
        <begin position="1"/>
        <end position="23"/>
    </location>
</feature>
<keyword evidence="9" id="KW-1185">Reference proteome</keyword>
<sequence>MSLLSPDPAPEQNPSTPPKATAAKRRHPVVRVLAWLVATVFILLLLIVGGLAIYSNTQDFQNRVRSTLVSTLEESTGGKVDLAAVHFSLWHLSVEADGLVIHGLEGPGQAPYVAADRIFVRVTLKNLFAHATNSTGAMKFITLALLQVDRPQFHLIINKDGTTNQPVPKKPSTSNEPVLDTLLDLQASKVDLNNGVVLLNDKAIPFDLLANNLGVNVRYITASDHYGLTIDMDDLRTRMQQMPQAQSRLHVKGELGRKLIAIQDITFDTGKSSHLDANARVENFDNPVWNVQVKGNLEVPQISVLSGFPGLDAGTVDLDIAGHSCAVTPQAAQQQPHFWQRRHPGSNPGNTKALPPSPECEKGYLVAGGAKLHQVGYRDQYVNVSGVNGGANVRVTPTDLLFNAIALNLPAGGAISGDMRVSNWLGVVPPETPAQSPTVVAGQKTANATAKIANAKPVATGAPVLPPTQRAHAYIDVKLANISLRTINEITEPRQYTDLGFDTAVNGPVHVEWGGDTNDLPKSVIVQADLRLAPQGLRRHGALQDIPVNGVVKANYRGSNELVTIDQLEAHTPASNVNITGSLALERYVTNLNVQADLRDLSEFDSLLNAAGYKSNGKQGSAALPVALHGDAHFQGTVKGPVADIDVKGHLQANQLLAHLGSTGDVAIDSVVADAEYSQSGITVASSTIKRGTAVLQLAGAVQPHRVVRRREVSYEFDDFAKVDLTVHLNDAQMHDVLDIAGQGKLPVTGTLNANARVTGTLGNLNGSGNVGLRNGVAYDQPFDAITANATVQGQNITATALQVRAQGVQVDGNGSYDLKSKHVKAHLQGNDIRLSNLKAVQQAKSPVDGVLTFQADADGTVDVPNLRAHLQLANATYTGKPIGQLVADVHSERDVVYLNANSNLLNTAIQANGQLQLAGDYPMQAHATFTNLDVANALKLTGSTVDATSQISGDLTVSGPAKKPYALQGALVINPLAVRTQGLDFHSVAPVRATLQAGVARLDDFHIVGPETDLTASGSAQVFTADGSPLPPAGGRIDARANGSVNVAIAHRLNPEILASGNIQLAVTASGTTGKPVLGGKVTFANTNLAYAEVPNGLSNMNGTATFTENRLVVDDLTAYSGGGRIKVGGFLQFRNGLFADLTATATAVRVRYYGVSATANANIRLQGDGNGATLSGNVLITRFGLAQTFDFGSIASSAGDVAPPPDPDSLMNKIALDVRVQSSPSLDFQNSYARLAGTVDLSLRGTAAVPSVLGKVTLTDGSATFNDTKYQLERGQIYFNNPIRIDPIVDIDATARVENYDVIIGLHGTSKNPKLTYRSEPPLSQSDVFNLLALGRTAEEASINSQQLQQQGQDPTTNALLGGALNATVSNRVNKLFGGAGKVKIDPAYVGTIGTSSARITVEQQLTPKITVTFATSVNASQQQLIAAQYQVSDNVTIVASRDENGVFSIVYKIRQRYH</sequence>
<evidence type="ECO:0000259" key="7">
    <source>
        <dbReference type="Pfam" id="PF04357"/>
    </source>
</evidence>
<organism evidence="8 9">
    <name type="scientific">Terriglobus aquaticus</name>
    <dbReference type="NCBI Taxonomy" id="940139"/>
    <lineage>
        <taxon>Bacteria</taxon>
        <taxon>Pseudomonadati</taxon>
        <taxon>Acidobacteriota</taxon>
        <taxon>Terriglobia</taxon>
        <taxon>Terriglobales</taxon>
        <taxon>Acidobacteriaceae</taxon>
        <taxon>Terriglobus</taxon>
    </lineage>
</organism>
<dbReference type="RefSeq" id="WP_263413118.1">
    <property type="nucleotide sequence ID" value="NZ_BAABBH010000001.1"/>
</dbReference>
<dbReference type="PANTHER" id="PTHR36985:SF1">
    <property type="entry name" value="TRANSLOCATION AND ASSEMBLY MODULE SUBUNIT TAMB"/>
    <property type="match status" value="1"/>
</dbReference>
<evidence type="ECO:0000256" key="3">
    <source>
        <dbReference type="ARBA" id="ARBA00022989"/>
    </source>
</evidence>
<feature type="domain" description="Translocation and assembly module TamB C-terminal" evidence="7">
    <location>
        <begin position="809"/>
        <end position="974"/>
    </location>
</feature>
<keyword evidence="2 6" id="KW-0812">Transmembrane</keyword>
<dbReference type="Pfam" id="PF04357">
    <property type="entry name" value="TamB"/>
    <property type="match status" value="2"/>
</dbReference>
<evidence type="ECO:0000313" key="8">
    <source>
        <dbReference type="EMBL" id="MFN2975354.1"/>
    </source>
</evidence>
<dbReference type="EMBL" id="JBJYXY010000001">
    <property type="protein sequence ID" value="MFN2975354.1"/>
    <property type="molecule type" value="Genomic_DNA"/>
</dbReference>
<evidence type="ECO:0000256" key="6">
    <source>
        <dbReference type="SAM" id="Phobius"/>
    </source>
</evidence>